<dbReference type="SMART" id="SM00283">
    <property type="entry name" value="MA"/>
    <property type="match status" value="1"/>
</dbReference>
<evidence type="ECO:0000259" key="6">
    <source>
        <dbReference type="PROSITE" id="PS50885"/>
    </source>
</evidence>
<dbReference type="RefSeq" id="WP_073025094.1">
    <property type="nucleotide sequence ID" value="NZ_FQZS01000006.1"/>
</dbReference>
<dbReference type="PROSITE" id="PS50111">
    <property type="entry name" value="CHEMOTAXIS_TRANSDUC_2"/>
    <property type="match status" value="1"/>
</dbReference>
<keyword evidence="4" id="KW-0472">Membrane</keyword>
<dbReference type="SUPFAM" id="SSF58104">
    <property type="entry name" value="Methyl-accepting chemotaxis protein (MCP) signaling domain"/>
    <property type="match status" value="1"/>
</dbReference>
<dbReference type="Proteomes" id="UP000184442">
    <property type="component" value="Unassembled WGS sequence"/>
</dbReference>
<comment type="similarity">
    <text evidence="2">Belongs to the methyl-accepting chemotaxis (MCP) protein family.</text>
</comment>
<organism evidence="7 8">
    <name type="scientific">Lutispora thermophila DSM 19022</name>
    <dbReference type="NCBI Taxonomy" id="1122184"/>
    <lineage>
        <taxon>Bacteria</taxon>
        <taxon>Bacillati</taxon>
        <taxon>Bacillota</taxon>
        <taxon>Clostridia</taxon>
        <taxon>Lutisporales</taxon>
        <taxon>Lutisporaceae</taxon>
        <taxon>Lutispora</taxon>
    </lineage>
</organism>
<dbReference type="Pfam" id="PF00672">
    <property type="entry name" value="HAMP"/>
    <property type="match status" value="1"/>
</dbReference>
<dbReference type="Pfam" id="PF12729">
    <property type="entry name" value="4HB_MCP_1"/>
    <property type="match status" value="1"/>
</dbReference>
<evidence type="ECO:0000313" key="8">
    <source>
        <dbReference type="Proteomes" id="UP000184442"/>
    </source>
</evidence>
<dbReference type="SMART" id="SM00304">
    <property type="entry name" value="HAMP"/>
    <property type="match status" value="2"/>
</dbReference>
<proteinExistence type="inferred from homology"/>
<evidence type="ECO:0000256" key="3">
    <source>
        <dbReference type="PROSITE-ProRule" id="PRU00284"/>
    </source>
</evidence>
<evidence type="ECO:0000256" key="4">
    <source>
        <dbReference type="SAM" id="Phobius"/>
    </source>
</evidence>
<evidence type="ECO:0000259" key="5">
    <source>
        <dbReference type="PROSITE" id="PS50111"/>
    </source>
</evidence>
<feature type="transmembrane region" description="Helical" evidence="4">
    <location>
        <begin position="12"/>
        <end position="33"/>
    </location>
</feature>
<protein>
    <submittedName>
        <fullName evidence="7">Methyl-accepting chemotaxis protein</fullName>
    </submittedName>
</protein>
<dbReference type="Gene3D" id="1.10.287.950">
    <property type="entry name" value="Methyl-accepting chemotaxis protein"/>
    <property type="match status" value="1"/>
</dbReference>
<dbReference type="InterPro" id="IPR024478">
    <property type="entry name" value="HlyB_4HB_MCP"/>
</dbReference>
<evidence type="ECO:0000256" key="1">
    <source>
        <dbReference type="ARBA" id="ARBA00023224"/>
    </source>
</evidence>
<dbReference type="Pfam" id="PF00015">
    <property type="entry name" value="MCPsignal"/>
    <property type="match status" value="1"/>
</dbReference>
<keyword evidence="4" id="KW-1133">Transmembrane helix</keyword>
<sequence length="578" mass="63753">MGFINNLKTRTKLLSSFAVILIITIIVGINGLYTANELHKSLEDFYDNYFHANMILGKIQVNHEKATTEIQRIIYKTAVLQDEAVVDEAVEDLNKLLEENSVYVKQYMELDLLPKEQELLNKLTAVNTNYRTVRDEIIEASRNSNFDLAVEINDQRAMDMREEIASILTQMKEVNDQAAVDIMASNLAKFNSSRNTAVLLLIIAFIICLTCTILLTRMVAKPIRVLVAEAHLMAEGDFTHEIADKILHRKDEMGMLAKAFNEMSYRIHAMLIDVSKSVEETSASSEELSATVEEVSAQGENITSSIQQVASGMEEISASVEEVATASSSIRKKASKMEEEAIDGEKKVEEIMKRAEEMKDSARLSKETAINIYNIKEREIKLAIDEVGVVGEINKMADVITEIAEQTNLLALNAAIEAARAGEHGRGFAVVADEVRKLAEHSVSTAGEIHKVIKQVNAAVLKLSANTEEILKFIDEKVTPDYDMLEKTGEQYAEDALFVKSLTNEFAAVASQIAASIEEIGRAIEEVSATVEEATASSAEISDSSLESTKALEEVASTAQSQAEMAEKLSALVARFKV</sequence>
<dbReference type="PANTHER" id="PTHR32089">
    <property type="entry name" value="METHYL-ACCEPTING CHEMOTAXIS PROTEIN MCPB"/>
    <property type="match status" value="1"/>
</dbReference>
<dbReference type="CDD" id="cd06225">
    <property type="entry name" value="HAMP"/>
    <property type="match status" value="1"/>
</dbReference>
<dbReference type="GO" id="GO:0016020">
    <property type="term" value="C:membrane"/>
    <property type="evidence" value="ECO:0007669"/>
    <property type="project" value="InterPro"/>
</dbReference>
<dbReference type="AlphaFoldDB" id="A0A1M6D0D6"/>
<dbReference type="EMBL" id="FQZS01000006">
    <property type="protein sequence ID" value="SHI66742.1"/>
    <property type="molecule type" value="Genomic_DNA"/>
</dbReference>
<dbReference type="OrthoDB" id="1887545at2"/>
<dbReference type="PANTHER" id="PTHR32089:SF112">
    <property type="entry name" value="LYSOZYME-LIKE PROTEIN-RELATED"/>
    <property type="match status" value="1"/>
</dbReference>
<keyword evidence="1 3" id="KW-0807">Transducer</keyword>
<name>A0A1M6D0D6_9FIRM</name>
<dbReference type="GO" id="GO:0007165">
    <property type="term" value="P:signal transduction"/>
    <property type="evidence" value="ECO:0007669"/>
    <property type="project" value="UniProtKB-KW"/>
</dbReference>
<evidence type="ECO:0000313" key="7">
    <source>
        <dbReference type="EMBL" id="SHI66742.1"/>
    </source>
</evidence>
<accession>A0A1M6D0D6</accession>
<keyword evidence="4" id="KW-0812">Transmembrane</keyword>
<feature type="transmembrane region" description="Helical" evidence="4">
    <location>
        <begin position="197"/>
        <end position="216"/>
    </location>
</feature>
<dbReference type="STRING" id="1122184.SAMN02745176_00952"/>
<feature type="domain" description="Methyl-accepting transducer" evidence="5">
    <location>
        <begin position="277"/>
        <end position="542"/>
    </location>
</feature>
<dbReference type="InterPro" id="IPR004089">
    <property type="entry name" value="MCPsignal_dom"/>
</dbReference>
<reference evidence="7 8" key="1">
    <citation type="submission" date="2016-11" db="EMBL/GenBank/DDBJ databases">
        <authorList>
            <person name="Jaros S."/>
            <person name="Januszkiewicz K."/>
            <person name="Wedrychowicz H."/>
        </authorList>
    </citation>
    <scope>NUCLEOTIDE SEQUENCE [LARGE SCALE GENOMIC DNA]</scope>
    <source>
        <strain evidence="7 8">DSM 19022</strain>
    </source>
</reference>
<dbReference type="InterPro" id="IPR003660">
    <property type="entry name" value="HAMP_dom"/>
</dbReference>
<keyword evidence="8" id="KW-1185">Reference proteome</keyword>
<gene>
    <name evidence="7" type="ORF">SAMN02745176_00952</name>
</gene>
<feature type="domain" description="HAMP" evidence="6">
    <location>
        <begin position="217"/>
        <end position="272"/>
    </location>
</feature>
<dbReference type="PROSITE" id="PS50885">
    <property type="entry name" value="HAMP"/>
    <property type="match status" value="1"/>
</dbReference>
<evidence type="ECO:0000256" key="2">
    <source>
        <dbReference type="ARBA" id="ARBA00029447"/>
    </source>
</evidence>